<evidence type="ECO:0000313" key="4">
    <source>
        <dbReference type="EMBL" id="KAE8695666.1"/>
    </source>
</evidence>
<evidence type="ECO:0000313" key="5">
    <source>
        <dbReference type="Proteomes" id="UP000436088"/>
    </source>
</evidence>
<name>A0A6A2ZVP5_HIBSY</name>
<dbReference type="Pfam" id="PF13456">
    <property type="entry name" value="RVT_3"/>
    <property type="match status" value="1"/>
</dbReference>
<dbReference type="PANTHER" id="PTHR47723">
    <property type="entry name" value="OS05G0353850 PROTEIN"/>
    <property type="match status" value="1"/>
</dbReference>
<dbReference type="SUPFAM" id="SSF144020">
    <property type="entry name" value="FdhE-like"/>
    <property type="match status" value="1"/>
</dbReference>
<dbReference type="InterPro" id="IPR044730">
    <property type="entry name" value="RNase_H-like_dom_plant"/>
</dbReference>
<proteinExistence type="predicted"/>
<reference evidence="4" key="1">
    <citation type="submission" date="2019-09" db="EMBL/GenBank/DDBJ databases">
        <title>Draft genome information of white flower Hibiscus syriacus.</title>
        <authorList>
            <person name="Kim Y.-M."/>
        </authorList>
    </citation>
    <scope>NUCLEOTIDE SEQUENCE [LARGE SCALE GENOMIC DNA]</scope>
    <source>
        <strain evidence="4">YM2019G1</strain>
    </source>
</reference>
<sequence length="506" mass="57106">MESSNADTKFGLSSAARSESSLRNGKHITNQGEPPMFKVVFKETNLLPKRSLTGRSMSLMVVNTNMDPKFHKAVNFLSKQYSTGGEEGMMAKVDRNIQEEAYGMSIGPSELNALRDGCGGVKFPKVFKEYMHDYKPCMALLEPHVSKADQVIAKLGFASSFMVEAVEFSGEFGFFGMILSRLRLSRPTLNSFMFQLRGDFNAILSGGDKAGGTQRDEAGGDKPSWRWEVTGTCSVRSAFSELHKINCDVRSSMWNVAWEFDGTHHVSCFIWLALRQRLMTHSERSRRGISSDNLCPVCGNLAHNSVLDRSELRWRHCFGIMIWRLWKQRNCFVFQGQVWSTQEIIRSTLAWARTIRHQPQPTQRSLDQNRIRKQWKPPNMEVLKVNTDGVVSPRASVAASGGVIRDSEGRWILCFTRNIGRCSVLHAELWAIMDGLLTCIDPSIVRRIRDILKRPWKVVISHVNGGSNEVADALARLGRSGSPGLCCFREVPVEIQHWLDKDKRGM</sequence>
<dbReference type="AlphaFoldDB" id="A0A6A2ZVP5"/>
<accession>A0A6A2ZVP5</accession>
<feature type="domain" description="RNase H type-1" evidence="2">
    <location>
        <begin position="386"/>
        <end position="441"/>
    </location>
</feature>
<evidence type="ECO:0000259" key="2">
    <source>
        <dbReference type="Pfam" id="PF13456"/>
    </source>
</evidence>
<keyword evidence="5" id="KW-1185">Reference proteome</keyword>
<dbReference type="GO" id="GO:0004523">
    <property type="term" value="F:RNA-DNA hybrid ribonuclease activity"/>
    <property type="evidence" value="ECO:0007669"/>
    <property type="project" value="InterPro"/>
</dbReference>
<dbReference type="Proteomes" id="UP000436088">
    <property type="component" value="Unassembled WGS sequence"/>
</dbReference>
<dbReference type="EMBL" id="VEPZ02001077">
    <property type="protein sequence ID" value="KAE8695666.1"/>
    <property type="molecule type" value="Genomic_DNA"/>
</dbReference>
<dbReference type="Gene3D" id="3.30.420.10">
    <property type="entry name" value="Ribonuclease H-like superfamily/Ribonuclease H"/>
    <property type="match status" value="1"/>
</dbReference>
<evidence type="ECO:0008006" key="6">
    <source>
        <dbReference type="Google" id="ProtNLM"/>
    </source>
</evidence>
<dbReference type="InterPro" id="IPR012337">
    <property type="entry name" value="RNaseH-like_sf"/>
</dbReference>
<dbReference type="InterPro" id="IPR036397">
    <property type="entry name" value="RNaseH_sf"/>
</dbReference>
<feature type="region of interest" description="Disordered" evidence="1">
    <location>
        <begin position="1"/>
        <end position="31"/>
    </location>
</feature>
<dbReference type="InterPro" id="IPR053151">
    <property type="entry name" value="RNase_H-like"/>
</dbReference>
<dbReference type="InterPro" id="IPR024064">
    <property type="entry name" value="FdhE-like_sf"/>
</dbReference>
<dbReference type="PANTHER" id="PTHR47723:SF19">
    <property type="entry name" value="POLYNUCLEOTIDYL TRANSFERASE, RIBONUCLEASE H-LIKE SUPERFAMILY PROTEIN"/>
    <property type="match status" value="1"/>
</dbReference>
<evidence type="ECO:0000256" key="1">
    <source>
        <dbReference type="SAM" id="MobiDB-lite"/>
    </source>
</evidence>
<evidence type="ECO:0000259" key="3">
    <source>
        <dbReference type="Pfam" id="PF13966"/>
    </source>
</evidence>
<comment type="caution">
    <text evidence="4">The sequence shown here is derived from an EMBL/GenBank/DDBJ whole genome shotgun (WGS) entry which is preliminary data.</text>
</comment>
<dbReference type="SUPFAM" id="SSF53098">
    <property type="entry name" value="Ribonuclease H-like"/>
    <property type="match status" value="1"/>
</dbReference>
<dbReference type="GO" id="GO:0003676">
    <property type="term" value="F:nucleic acid binding"/>
    <property type="evidence" value="ECO:0007669"/>
    <property type="project" value="InterPro"/>
</dbReference>
<organism evidence="4 5">
    <name type="scientific">Hibiscus syriacus</name>
    <name type="common">Rose of Sharon</name>
    <dbReference type="NCBI Taxonomy" id="106335"/>
    <lineage>
        <taxon>Eukaryota</taxon>
        <taxon>Viridiplantae</taxon>
        <taxon>Streptophyta</taxon>
        <taxon>Embryophyta</taxon>
        <taxon>Tracheophyta</taxon>
        <taxon>Spermatophyta</taxon>
        <taxon>Magnoliopsida</taxon>
        <taxon>eudicotyledons</taxon>
        <taxon>Gunneridae</taxon>
        <taxon>Pentapetalae</taxon>
        <taxon>rosids</taxon>
        <taxon>malvids</taxon>
        <taxon>Malvales</taxon>
        <taxon>Malvaceae</taxon>
        <taxon>Malvoideae</taxon>
        <taxon>Hibiscus</taxon>
    </lineage>
</organism>
<feature type="domain" description="Reverse transcriptase zinc-binding" evidence="3">
    <location>
        <begin position="234"/>
        <end position="300"/>
    </location>
</feature>
<protein>
    <recommendedName>
        <fullName evidence="6">RNase H type-1 domain-containing protein</fullName>
    </recommendedName>
</protein>
<dbReference type="CDD" id="cd06222">
    <property type="entry name" value="RNase_H_like"/>
    <property type="match status" value="1"/>
</dbReference>
<feature type="compositionally biased region" description="Low complexity" evidence="1">
    <location>
        <begin position="12"/>
        <end position="23"/>
    </location>
</feature>
<dbReference type="Pfam" id="PF13966">
    <property type="entry name" value="zf-RVT"/>
    <property type="match status" value="1"/>
</dbReference>
<dbReference type="InterPro" id="IPR002156">
    <property type="entry name" value="RNaseH_domain"/>
</dbReference>
<dbReference type="InterPro" id="IPR026960">
    <property type="entry name" value="RVT-Znf"/>
</dbReference>
<gene>
    <name evidence="4" type="ORF">F3Y22_tig00110694pilonHSYRG00195</name>
</gene>